<dbReference type="Pfam" id="PF14216">
    <property type="entry name" value="DUF4326"/>
    <property type="match status" value="1"/>
</dbReference>
<proteinExistence type="predicted"/>
<dbReference type="RefSeq" id="YP_001467913.1">
    <property type="nucleotide sequence ID" value="NC_009803.1"/>
</dbReference>
<accession>A7XX89</accession>
<name>A7XX89_BP234</name>
<evidence type="ECO:0000313" key="3">
    <source>
        <dbReference type="Proteomes" id="UP000001132"/>
    </source>
</evidence>
<evidence type="ECO:0000313" key="2">
    <source>
        <dbReference type="EMBL" id="ABU96893.1"/>
    </source>
</evidence>
<gene>
    <name evidence="2" type="ORF">P23p60</name>
</gene>
<keyword evidence="3" id="KW-1185">Reference proteome</keyword>
<dbReference type="KEGG" id="vg:5600514"/>
<organism evidence="2 3">
    <name type="scientific">Thermus virus P23-45</name>
    <name type="common">Thermus thermophilus phage P23-45</name>
    <dbReference type="NCBI Taxonomy" id="2914006"/>
    <lineage>
        <taxon>Viruses</taxon>
        <taxon>Duplodnaviria</taxon>
        <taxon>Heunggongvirae</taxon>
        <taxon>Uroviricota</taxon>
        <taxon>Caudoviricetes</taxon>
        <taxon>Oshimavirus</taxon>
        <taxon>Oshimavirus P2345</taxon>
    </lineage>
</organism>
<organismHost>
    <name type="scientific">Thermus thermophilus</name>
    <dbReference type="NCBI Taxonomy" id="274"/>
</organismHost>
<dbReference type="EMBL" id="EU100883">
    <property type="protein sequence ID" value="ABU96893.1"/>
    <property type="molecule type" value="Genomic_DNA"/>
</dbReference>
<reference evidence="2 3" key="1">
    <citation type="journal article" date="2008" name="J. Mol. Biol.">
        <title>Genome comparison and proteomic characterization of Thermus thermophilus bacteriophages P23-45 and P74-26: siphoviruses with triplex-forming sequences and the longest known tails.</title>
        <authorList>
            <person name="Minakhin L."/>
            <person name="Goel M."/>
            <person name="Berdygulova Z."/>
            <person name="Ramanculov E."/>
            <person name="Florens L."/>
            <person name="Glazko G."/>
            <person name="Karamychev V.N."/>
            <person name="Slesarev A.I."/>
            <person name="Kozyavkin S.A."/>
            <person name="Khromov I."/>
            <person name="Ackermann H.W."/>
            <person name="Washburn M."/>
            <person name="Mushegian A."/>
            <person name="Severinov K."/>
        </authorList>
    </citation>
    <scope>NUCLEOTIDE SEQUENCE</scope>
</reference>
<evidence type="ECO:0000259" key="1">
    <source>
        <dbReference type="Pfam" id="PF14216"/>
    </source>
</evidence>
<dbReference type="GeneID" id="5600514"/>
<feature type="domain" description="DUF4326" evidence="1">
    <location>
        <begin position="9"/>
        <end position="93"/>
    </location>
</feature>
<sequence>MPLKIYITNKRRGGKGIYVGRPSVLGNPFRLKSEADRDRVCELYRDWLNEELKTNKAIRAELNRLYRLLIERGELELTCWCAPLRCHAEEIAELLASAALQRGYEVIIEYKG</sequence>
<protein>
    <recommendedName>
        <fullName evidence="1">DUF4326 domain-containing protein</fullName>
    </recommendedName>
</protein>
<dbReference type="Proteomes" id="UP000001132">
    <property type="component" value="Segment"/>
</dbReference>
<dbReference type="InterPro" id="IPR025475">
    <property type="entry name" value="DUF4326"/>
</dbReference>